<comment type="caution">
    <text evidence="5">The sequence shown here is derived from an EMBL/GenBank/DDBJ whole genome shotgun (WGS) entry which is preliminary data.</text>
</comment>
<dbReference type="Pfam" id="PF14703">
    <property type="entry name" value="PHM7_cyt"/>
    <property type="match status" value="2"/>
</dbReference>
<dbReference type="PANTHER" id="PTHR13018">
    <property type="entry name" value="PROBABLE MEMBRANE PROTEIN DUF221-RELATED"/>
    <property type="match status" value="1"/>
</dbReference>
<organism evidence="5 6">
    <name type="scientific">Cyphellophora attinorum</name>
    <dbReference type="NCBI Taxonomy" id="1664694"/>
    <lineage>
        <taxon>Eukaryota</taxon>
        <taxon>Fungi</taxon>
        <taxon>Dikarya</taxon>
        <taxon>Ascomycota</taxon>
        <taxon>Pezizomycotina</taxon>
        <taxon>Eurotiomycetes</taxon>
        <taxon>Chaetothyriomycetidae</taxon>
        <taxon>Chaetothyriales</taxon>
        <taxon>Cyphellophoraceae</taxon>
        <taxon>Cyphellophora</taxon>
    </lineage>
</organism>
<dbReference type="OrthoDB" id="1076608at2759"/>
<keyword evidence="2" id="KW-1133">Transmembrane helix</keyword>
<keyword evidence="2" id="KW-0812">Transmembrane</keyword>
<dbReference type="GO" id="GO:0005227">
    <property type="term" value="F:calcium-activated cation channel activity"/>
    <property type="evidence" value="ECO:0007669"/>
    <property type="project" value="InterPro"/>
</dbReference>
<dbReference type="RefSeq" id="XP_017998658.1">
    <property type="nucleotide sequence ID" value="XM_018146075.1"/>
</dbReference>
<dbReference type="STRING" id="1664694.A0A0N1H747"/>
<feature type="compositionally biased region" description="Polar residues" evidence="1">
    <location>
        <begin position="319"/>
        <end position="334"/>
    </location>
</feature>
<feature type="region of interest" description="Disordered" evidence="1">
    <location>
        <begin position="292"/>
        <end position="334"/>
    </location>
</feature>
<dbReference type="InterPro" id="IPR045122">
    <property type="entry name" value="Csc1-like"/>
</dbReference>
<feature type="compositionally biased region" description="Basic and acidic residues" evidence="1">
    <location>
        <begin position="292"/>
        <end position="315"/>
    </location>
</feature>
<evidence type="ECO:0008006" key="7">
    <source>
        <dbReference type="Google" id="ProtNLM"/>
    </source>
</evidence>
<proteinExistence type="predicted"/>
<feature type="transmembrane region" description="Helical" evidence="2">
    <location>
        <begin position="110"/>
        <end position="128"/>
    </location>
</feature>
<feature type="transmembrane region" description="Helical" evidence="2">
    <location>
        <begin position="28"/>
        <end position="49"/>
    </location>
</feature>
<protein>
    <recommendedName>
        <fullName evidence="7">CSC1/OSCA1-like N-terminal transmembrane domain-containing protein</fullName>
    </recommendedName>
</protein>
<gene>
    <name evidence="5" type="ORF">AB675_5834</name>
</gene>
<evidence type="ECO:0000313" key="5">
    <source>
        <dbReference type="EMBL" id="KPI38695.1"/>
    </source>
</evidence>
<dbReference type="EMBL" id="LFJN01000017">
    <property type="protein sequence ID" value="KPI38695.1"/>
    <property type="molecule type" value="Genomic_DNA"/>
</dbReference>
<keyword evidence="2" id="KW-0472">Membrane</keyword>
<feature type="region of interest" description="Disordered" evidence="1">
    <location>
        <begin position="411"/>
        <end position="501"/>
    </location>
</feature>
<feature type="domain" description="CSC1/OSCA1-like N-terminal transmembrane" evidence="3">
    <location>
        <begin position="28"/>
        <end position="191"/>
    </location>
</feature>
<dbReference type="Proteomes" id="UP000038010">
    <property type="component" value="Unassembled WGS sequence"/>
</dbReference>
<dbReference type="VEuPathDB" id="FungiDB:AB675_5834"/>
<feature type="compositionally biased region" description="Basic and acidic residues" evidence="1">
    <location>
        <begin position="414"/>
        <end position="428"/>
    </location>
</feature>
<evidence type="ECO:0000256" key="2">
    <source>
        <dbReference type="SAM" id="Phobius"/>
    </source>
</evidence>
<feature type="transmembrane region" description="Helical" evidence="2">
    <location>
        <begin position="171"/>
        <end position="189"/>
    </location>
</feature>
<feature type="domain" description="CSC1/OSCA1-like cytosolic" evidence="4">
    <location>
        <begin position="558"/>
        <end position="610"/>
    </location>
</feature>
<evidence type="ECO:0000313" key="6">
    <source>
        <dbReference type="Proteomes" id="UP000038010"/>
    </source>
</evidence>
<evidence type="ECO:0000256" key="1">
    <source>
        <dbReference type="SAM" id="MobiDB-lite"/>
    </source>
</evidence>
<dbReference type="AlphaFoldDB" id="A0A0N1H747"/>
<feature type="domain" description="CSC1/OSCA1-like cytosolic" evidence="4">
    <location>
        <begin position="215"/>
        <end position="291"/>
    </location>
</feature>
<dbReference type="InterPro" id="IPR027815">
    <property type="entry name" value="CSC1/OSCA1-like_cyt"/>
</dbReference>
<name>A0A0N1H747_9EURO</name>
<dbReference type="GO" id="GO:0005886">
    <property type="term" value="C:plasma membrane"/>
    <property type="evidence" value="ECO:0007669"/>
    <property type="project" value="TreeGrafter"/>
</dbReference>
<dbReference type="Pfam" id="PF13967">
    <property type="entry name" value="RSN1_TM"/>
    <property type="match status" value="1"/>
</dbReference>
<keyword evidence="6" id="KW-1185">Reference proteome</keyword>
<feature type="compositionally biased region" description="Polar residues" evidence="1">
    <location>
        <begin position="437"/>
        <end position="451"/>
    </location>
</feature>
<accession>A0A0N1H747</accession>
<sequence>MSALNSTFNSADAENGVTNKQGLSAAQFAASFITAIALFAVQAAIFLLIKDRFARIYQPRTFLVPERERTAPVTPGWFKWIKPVLKTSNSEFVEKCGLDAYFFLRYLRTLLKIFVPAACVIIPILLPLNAVGGRGGQWALRNPQDDNALNVTGLDVLAWGNVSPKHTRRYWAHWLLASSLIIYFCYVAFDELRGYVRMRQAYMTSPQHRLRASATTVLVSSIPAKWCTVEALDGLYDVFPGGLRNIWINRNFDELSDKIKKRDKFASKLEAAETDLIKKCFKKNEENLAKAEKQAGKKLSKDEKQRRKAVKDAAGREVASSQGLDSNNPHQVNHTVSEALGGDHESIVSSLDEQNAETQHEKRTVPIPIVGEGIEAVKHGLGKVTGGIFGGIRGVNKDINETIDTTNGFMATENDSKQAFDTRRDHSRILRKPLPNSPQSKNEKTFGTTRATHGAKDASAHGVASRTGTQQFDKADHTRHSGSQGSTLGKENPQPEPPLTGFAKFKRTIGLTSEPKEPVDYPSAFEDEFTHDPEDGVWRRYLTEKDRDTMRLPIFGWQWMFALPFLGQKVETIRYCREQVAKLNVEIEDDQANPERFPLMNSAFIQFNHQVLRTWLARH</sequence>
<evidence type="ECO:0000259" key="3">
    <source>
        <dbReference type="Pfam" id="PF13967"/>
    </source>
</evidence>
<dbReference type="PANTHER" id="PTHR13018:SF20">
    <property type="entry name" value="SPORULATION-SPECIFIC PROTEIN 75"/>
    <property type="match status" value="1"/>
</dbReference>
<evidence type="ECO:0000259" key="4">
    <source>
        <dbReference type="Pfam" id="PF14703"/>
    </source>
</evidence>
<dbReference type="InterPro" id="IPR032880">
    <property type="entry name" value="CSC1/OSCA1-like_N"/>
</dbReference>
<reference evidence="5 6" key="1">
    <citation type="submission" date="2015-06" db="EMBL/GenBank/DDBJ databases">
        <title>Draft genome of the ant-associated black yeast Phialophora attae CBS 131958.</title>
        <authorList>
            <person name="Moreno L.F."/>
            <person name="Stielow B.J."/>
            <person name="de Hoog S."/>
            <person name="Vicente V.A."/>
            <person name="Weiss V.A."/>
            <person name="de Vries M."/>
            <person name="Cruz L.M."/>
            <person name="Souza E.M."/>
        </authorList>
    </citation>
    <scope>NUCLEOTIDE SEQUENCE [LARGE SCALE GENOMIC DNA]</scope>
    <source>
        <strain evidence="5 6">CBS 131958</strain>
    </source>
</reference>
<dbReference type="GeneID" id="28737955"/>